<evidence type="ECO:0000256" key="9">
    <source>
        <dbReference type="RuleBase" id="RU004187"/>
    </source>
</evidence>
<dbReference type="KEGG" id="oyw:OdinLCB4_000775"/>
<sequence length="560" mass="59884">MSAQAQLGKIGNTPVLILKEGTTRSRGREAQSANISAARAIAEAVRTSLGPRGMDKMLVDSLGDVVITNDGATILDEMDVQHPAAKMMVEVAKTQDDEVGDGTTSIVVLAGELLKKAEDLLDQNIHPTIIVSGYKKAADKAIEILNELAQPVKPEDDETLKKIALTSMNSKSLATAKEHFANLSVQAVKQIAREDDGVLKADIDLINVVKKHGKSLAETELVRGMIIDKEVVHPGMPKRVENAKIALIDAPLEVEKPEFDAQIRISDPAQMKAFLAEEEKILKGYVDKIVKSGANVVFCEKGIDDLAQHYLAKAGILAARRVKRSDMEKLAKTTGAVMVSNLDDLTEKQLGYAKVVEELKVAGGELIFVRECKNPKAVSILIRGGTDHVVDEAERALHDALCVVRDVIETGKIVPGGGAIEIEIAKRLRDYAGTVGGREQLAIQAFADALEVIPLTLAENGGYDPMDILVELRAKHEDKAKGIAYGVNLDTGKPGDMYKAGVVEPYVVKKQIIKAASEAAMMILRIDDVIAAKTAEKPTGMPGAGQGGGAQGMGGGMDMM</sequence>
<evidence type="ECO:0000256" key="8">
    <source>
        <dbReference type="ARBA" id="ARBA00030049"/>
    </source>
</evidence>
<dbReference type="PROSITE" id="PS00750">
    <property type="entry name" value="TCP1_1"/>
    <property type="match status" value="1"/>
</dbReference>
<evidence type="ECO:0000256" key="2">
    <source>
        <dbReference type="ARBA" id="ARBA00008020"/>
    </source>
</evidence>
<accession>A0AAF0D2H3</accession>
<reference evidence="11" key="1">
    <citation type="journal article" date="2017" name="Nature">
        <title>Asgard archaea illuminate the origin of eukaryotic cellular complexity.</title>
        <authorList>
            <person name="Zaremba-Niedzwiedzka K."/>
            <person name="Caceres E.F."/>
            <person name="Saw J.H."/>
            <person name="Backstrom D."/>
            <person name="Juzokaite L."/>
            <person name="Vancaester E."/>
            <person name="Seitz K.W."/>
            <person name="Anantharaman K."/>
            <person name="Starnawski P."/>
            <person name="Kjeldsen K.U."/>
            <person name="Scott M.B."/>
            <person name="Nunoura T."/>
            <person name="Banfield J.F."/>
            <person name="Schramm A."/>
            <person name="Baker B.J."/>
            <person name="Spang A."/>
            <person name="Ettema T.J.G."/>
        </authorList>
    </citation>
    <scope>NUCLEOTIDE SEQUENCE</scope>
    <source>
        <strain evidence="11">LCB_4</strain>
    </source>
</reference>
<dbReference type="InterPro" id="IPR027413">
    <property type="entry name" value="GROEL-like_equatorial_sf"/>
</dbReference>
<dbReference type="GO" id="GO:0005524">
    <property type="term" value="F:ATP binding"/>
    <property type="evidence" value="ECO:0007669"/>
    <property type="project" value="UniProtKB-KW"/>
</dbReference>
<dbReference type="AlphaFoldDB" id="A0AAF0D2H3"/>
<dbReference type="NCBIfam" id="NF041082">
    <property type="entry name" value="thermosome_alpha"/>
    <property type="match status" value="1"/>
</dbReference>
<keyword evidence="7 9" id="KW-0143">Chaperone</keyword>
<name>A0AAF0D2H3_ODILC</name>
<dbReference type="FunFam" id="1.10.560.10:FF:000017">
    <property type="entry name" value="T-complex protein 1 subunit eta"/>
    <property type="match status" value="1"/>
</dbReference>
<dbReference type="NCBIfam" id="TIGR02339">
    <property type="entry name" value="thermosome_arch"/>
    <property type="match status" value="1"/>
</dbReference>
<dbReference type="InterPro" id="IPR017998">
    <property type="entry name" value="Chaperone_TCP-1"/>
</dbReference>
<dbReference type="SUPFAM" id="SSF48592">
    <property type="entry name" value="GroEL equatorial domain-like"/>
    <property type="match status" value="1"/>
</dbReference>
<reference evidence="11" key="2">
    <citation type="journal article" date="2022" name="Nat. Microbiol.">
        <title>A closed Candidatus Odinarchaeum chromosome exposes Asgard archaeal viruses.</title>
        <authorList>
            <person name="Tamarit D."/>
            <person name="Caceres E.F."/>
            <person name="Krupovic M."/>
            <person name="Nijland R."/>
            <person name="Eme L."/>
            <person name="Robinson N.P."/>
            <person name="Ettema T.J.G."/>
        </authorList>
    </citation>
    <scope>NUCLEOTIDE SEQUENCE</scope>
    <source>
        <strain evidence="11">LCB_4</strain>
    </source>
</reference>
<dbReference type="SUPFAM" id="SSF54849">
    <property type="entry name" value="GroEL-intermediate domain like"/>
    <property type="match status" value="1"/>
</dbReference>
<evidence type="ECO:0000256" key="4">
    <source>
        <dbReference type="ARBA" id="ARBA00022490"/>
    </source>
</evidence>
<dbReference type="CDD" id="cd03343">
    <property type="entry name" value="cpn60"/>
    <property type="match status" value="1"/>
</dbReference>
<gene>
    <name evidence="11" type="ORF">OdinLCB4_000775</name>
</gene>
<dbReference type="InterPro" id="IPR027410">
    <property type="entry name" value="TCP-1-like_intermed_sf"/>
</dbReference>
<dbReference type="InterPro" id="IPR002194">
    <property type="entry name" value="Chaperonin_TCP-1_CS"/>
</dbReference>
<evidence type="ECO:0000256" key="5">
    <source>
        <dbReference type="ARBA" id="ARBA00022741"/>
    </source>
</evidence>
<dbReference type="InterPro" id="IPR002423">
    <property type="entry name" value="Cpn60/GroEL/TCP-1"/>
</dbReference>
<keyword evidence="5 9" id="KW-0547">Nucleotide-binding</keyword>
<proteinExistence type="inferred from homology"/>
<dbReference type="FunFam" id="1.10.560.10:FF:000070">
    <property type="entry name" value="Uncharacterized protein"/>
    <property type="match status" value="1"/>
</dbReference>
<dbReference type="Pfam" id="PF00118">
    <property type="entry name" value="Cpn60_TCP1"/>
    <property type="match status" value="1"/>
</dbReference>
<dbReference type="Gene3D" id="1.10.560.10">
    <property type="entry name" value="GroEL-like equatorial domain"/>
    <property type="match status" value="1"/>
</dbReference>
<comment type="similarity">
    <text evidence="2 9">Belongs to the TCP-1 chaperonin family.</text>
</comment>
<dbReference type="InterPro" id="IPR053374">
    <property type="entry name" value="TCP-1_chaperonin"/>
</dbReference>
<dbReference type="PRINTS" id="PR00304">
    <property type="entry name" value="TCOMPLEXTCP1"/>
</dbReference>
<dbReference type="GO" id="GO:0016887">
    <property type="term" value="F:ATP hydrolysis activity"/>
    <property type="evidence" value="ECO:0007669"/>
    <property type="project" value="InterPro"/>
</dbReference>
<dbReference type="InterPro" id="IPR054827">
    <property type="entry name" value="thermosome_alpha"/>
</dbReference>
<dbReference type="Gene3D" id="3.50.7.10">
    <property type="entry name" value="GroEL"/>
    <property type="match status" value="1"/>
</dbReference>
<dbReference type="PROSITE" id="PS00751">
    <property type="entry name" value="TCP1_2"/>
    <property type="match status" value="1"/>
</dbReference>
<evidence type="ECO:0000256" key="10">
    <source>
        <dbReference type="SAM" id="MobiDB-lite"/>
    </source>
</evidence>
<comment type="subcellular location">
    <subcellularLocation>
        <location evidence="1">Cytoplasm</location>
    </subcellularLocation>
</comment>
<dbReference type="InterPro" id="IPR012714">
    <property type="entry name" value="Thermosome_arc"/>
</dbReference>
<dbReference type="GO" id="GO:0032991">
    <property type="term" value="C:protein-containing complex"/>
    <property type="evidence" value="ECO:0007669"/>
    <property type="project" value="UniProtKB-ARBA"/>
</dbReference>
<dbReference type="Proteomes" id="UP000186851">
    <property type="component" value="Chromosome"/>
</dbReference>
<dbReference type="EMBL" id="CP091871">
    <property type="protein sequence ID" value="WEU40498.1"/>
    <property type="molecule type" value="Genomic_DNA"/>
</dbReference>
<dbReference type="GO" id="GO:0005737">
    <property type="term" value="C:cytoplasm"/>
    <property type="evidence" value="ECO:0007669"/>
    <property type="project" value="UniProtKB-SubCell"/>
</dbReference>
<evidence type="ECO:0000256" key="1">
    <source>
        <dbReference type="ARBA" id="ARBA00004496"/>
    </source>
</evidence>
<dbReference type="GO" id="GO:0140662">
    <property type="term" value="F:ATP-dependent protein folding chaperone"/>
    <property type="evidence" value="ECO:0007669"/>
    <property type="project" value="InterPro"/>
</dbReference>
<dbReference type="GO" id="GO:0051082">
    <property type="term" value="F:unfolded protein binding"/>
    <property type="evidence" value="ECO:0007669"/>
    <property type="project" value="InterPro"/>
</dbReference>
<evidence type="ECO:0000256" key="7">
    <source>
        <dbReference type="ARBA" id="ARBA00023186"/>
    </source>
</evidence>
<dbReference type="NCBIfam" id="NF041083">
    <property type="entry name" value="thermosome_beta"/>
    <property type="match status" value="1"/>
</dbReference>
<keyword evidence="6 9" id="KW-0067">ATP-binding</keyword>
<dbReference type="InterPro" id="IPR027409">
    <property type="entry name" value="GroEL-like_apical_dom_sf"/>
</dbReference>
<dbReference type="SUPFAM" id="SSF52029">
    <property type="entry name" value="GroEL apical domain-like"/>
    <property type="match status" value="1"/>
</dbReference>
<dbReference type="PROSITE" id="PS00995">
    <property type="entry name" value="TCP1_3"/>
    <property type="match status" value="1"/>
</dbReference>
<feature type="region of interest" description="Disordered" evidence="10">
    <location>
        <begin position="537"/>
        <end position="560"/>
    </location>
</feature>
<protein>
    <recommendedName>
        <fullName evidence="3">T-complex protein 1 subunit alpha</fullName>
    </recommendedName>
    <alternativeName>
        <fullName evidence="8">CCT-alpha</fullName>
    </alternativeName>
</protein>
<evidence type="ECO:0000256" key="3">
    <source>
        <dbReference type="ARBA" id="ARBA00014424"/>
    </source>
</evidence>
<keyword evidence="4" id="KW-0963">Cytoplasm</keyword>
<organism evidence="11 12">
    <name type="scientific">Odinarchaeota yellowstonii (strain LCB_4)</name>
    <dbReference type="NCBI Taxonomy" id="1841599"/>
    <lineage>
        <taxon>Archaea</taxon>
        <taxon>Promethearchaeati</taxon>
        <taxon>Candidatus Odinarchaeota</taxon>
        <taxon>Candidatus Odinarchaeia</taxon>
        <taxon>Candidatus Odinarchaeales</taxon>
        <taxon>Candidatus Odinarchaeaceae</taxon>
        <taxon>Candidatus Odinarchaeum</taxon>
    </lineage>
</organism>
<feature type="compositionally biased region" description="Gly residues" evidence="10">
    <location>
        <begin position="542"/>
        <end position="560"/>
    </location>
</feature>
<dbReference type="Gene3D" id="3.30.260.10">
    <property type="entry name" value="TCP-1-like chaperonin intermediate domain"/>
    <property type="match status" value="1"/>
</dbReference>
<evidence type="ECO:0000256" key="6">
    <source>
        <dbReference type="ARBA" id="ARBA00022840"/>
    </source>
</evidence>
<evidence type="ECO:0000313" key="11">
    <source>
        <dbReference type="EMBL" id="WEU40498.1"/>
    </source>
</evidence>
<dbReference type="PANTHER" id="PTHR11353">
    <property type="entry name" value="CHAPERONIN"/>
    <property type="match status" value="1"/>
</dbReference>
<evidence type="ECO:0000313" key="12">
    <source>
        <dbReference type="Proteomes" id="UP000186851"/>
    </source>
</evidence>
<dbReference type="SMR" id="A0AAF0D2H3"/>